<keyword evidence="3" id="KW-1185">Reference proteome</keyword>
<feature type="region of interest" description="Disordered" evidence="1">
    <location>
        <begin position="61"/>
        <end position="80"/>
    </location>
</feature>
<evidence type="ECO:0000313" key="3">
    <source>
        <dbReference type="Proteomes" id="UP001459277"/>
    </source>
</evidence>
<dbReference type="AlphaFoldDB" id="A0AAW2DVW1"/>
<accession>A0AAW2DVW1</accession>
<sequence length="241" mass="27586">MQRIWSRLEGRLKRESKSGSQASSSNSKPIIVLKPLSIEGTPQILHLNSVFDLQDSHKKSEDSITMVEGKEHQNTEEPMSTQELLKTMMANQIQLREVTNIMIQQFQNLQGSQEENKNNQNLPISKKMDVTRRDLETTKQEPKESFSTCITKWRAKAAEMITRPSKEKQIQMVVKNLLPIFQKHLFGQYFPNFKALVIAGTQVEDAINNSMLKNEEGFIFEKVATHTTNEEAINVVVLQTL</sequence>
<feature type="compositionally biased region" description="Basic and acidic residues" evidence="1">
    <location>
        <begin position="61"/>
        <end position="75"/>
    </location>
</feature>
<dbReference type="Proteomes" id="UP001459277">
    <property type="component" value="Unassembled WGS sequence"/>
</dbReference>
<reference evidence="2 3" key="1">
    <citation type="submission" date="2024-01" db="EMBL/GenBank/DDBJ databases">
        <title>A telomere-to-telomere, gap-free genome of sweet tea (Lithocarpus litseifolius).</title>
        <authorList>
            <person name="Zhou J."/>
        </authorList>
    </citation>
    <scope>NUCLEOTIDE SEQUENCE [LARGE SCALE GENOMIC DNA]</scope>
    <source>
        <strain evidence="2">Zhou-2022a</strain>
        <tissue evidence="2">Leaf</tissue>
    </source>
</reference>
<organism evidence="2 3">
    <name type="scientific">Lithocarpus litseifolius</name>
    <dbReference type="NCBI Taxonomy" id="425828"/>
    <lineage>
        <taxon>Eukaryota</taxon>
        <taxon>Viridiplantae</taxon>
        <taxon>Streptophyta</taxon>
        <taxon>Embryophyta</taxon>
        <taxon>Tracheophyta</taxon>
        <taxon>Spermatophyta</taxon>
        <taxon>Magnoliopsida</taxon>
        <taxon>eudicotyledons</taxon>
        <taxon>Gunneridae</taxon>
        <taxon>Pentapetalae</taxon>
        <taxon>rosids</taxon>
        <taxon>fabids</taxon>
        <taxon>Fagales</taxon>
        <taxon>Fagaceae</taxon>
        <taxon>Lithocarpus</taxon>
    </lineage>
</organism>
<evidence type="ECO:0000313" key="2">
    <source>
        <dbReference type="EMBL" id="KAL0014793.1"/>
    </source>
</evidence>
<protein>
    <submittedName>
        <fullName evidence="2">Uncharacterized protein</fullName>
    </submittedName>
</protein>
<name>A0AAW2DVW1_9ROSI</name>
<gene>
    <name evidence="2" type="ORF">SO802_001862</name>
</gene>
<evidence type="ECO:0000256" key="1">
    <source>
        <dbReference type="SAM" id="MobiDB-lite"/>
    </source>
</evidence>
<proteinExistence type="predicted"/>
<dbReference type="EMBL" id="JAZDWU010000001">
    <property type="protein sequence ID" value="KAL0014793.1"/>
    <property type="molecule type" value="Genomic_DNA"/>
</dbReference>
<comment type="caution">
    <text evidence="2">The sequence shown here is derived from an EMBL/GenBank/DDBJ whole genome shotgun (WGS) entry which is preliminary data.</text>
</comment>